<evidence type="ECO:0008006" key="4">
    <source>
        <dbReference type="Google" id="ProtNLM"/>
    </source>
</evidence>
<dbReference type="Proteomes" id="UP001061302">
    <property type="component" value="Chromosome"/>
</dbReference>
<feature type="region of interest" description="Disordered" evidence="1">
    <location>
        <begin position="1"/>
        <end position="24"/>
    </location>
</feature>
<organism evidence="2 3">
    <name type="scientific">Chitiniphilus purpureus</name>
    <dbReference type="NCBI Taxonomy" id="2981137"/>
    <lineage>
        <taxon>Bacteria</taxon>
        <taxon>Pseudomonadati</taxon>
        <taxon>Pseudomonadota</taxon>
        <taxon>Betaproteobacteria</taxon>
        <taxon>Neisseriales</taxon>
        <taxon>Chitinibacteraceae</taxon>
        <taxon>Chitiniphilus</taxon>
    </lineage>
</organism>
<accession>A0ABY6DJW2</accession>
<evidence type="ECO:0000256" key="1">
    <source>
        <dbReference type="SAM" id="MobiDB-lite"/>
    </source>
</evidence>
<name>A0ABY6DJW2_9NEIS</name>
<evidence type="ECO:0000313" key="2">
    <source>
        <dbReference type="EMBL" id="UXY14647.1"/>
    </source>
</evidence>
<gene>
    <name evidence="2" type="ORF">N8I74_15150</name>
</gene>
<sequence>MAHSQIRQGDSANPDPITKAHGSHPIGTALGAATGATAGIGGMLAAGAAGAALGPLGALTGAAIGAIAGGLIGKEAAEAFNPTIEDEYWREHHAEQSYASSERPYDEYAPAYLLGSAARSLDDGRTFDEWEPELRERLHNANEAHLRWENGGRNAAYAAWERVNARFKPKDIVG</sequence>
<keyword evidence="3" id="KW-1185">Reference proteome</keyword>
<proteinExistence type="predicted"/>
<reference evidence="2" key="1">
    <citation type="submission" date="2022-10" db="EMBL/GenBank/DDBJ databases">
        <title>Chitiniphilus purpureus sp. nov., a novel chitin-degrading bacterium isolated from crawfish pond sediment.</title>
        <authorList>
            <person name="Li K."/>
        </authorList>
    </citation>
    <scope>NUCLEOTIDE SEQUENCE</scope>
    <source>
        <strain evidence="2">CD1</strain>
    </source>
</reference>
<dbReference type="RefSeq" id="WP_263123950.1">
    <property type="nucleotide sequence ID" value="NZ_CP106753.1"/>
</dbReference>
<feature type="compositionally biased region" description="Polar residues" evidence="1">
    <location>
        <begin position="1"/>
        <end position="11"/>
    </location>
</feature>
<dbReference type="EMBL" id="CP106753">
    <property type="protein sequence ID" value="UXY14647.1"/>
    <property type="molecule type" value="Genomic_DNA"/>
</dbReference>
<protein>
    <recommendedName>
        <fullName evidence="4">Glycine zipper domain-containing protein</fullName>
    </recommendedName>
</protein>
<evidence type="ECO:0000313" key="3">
    <source>
        <dbReference type="Proteomes" id="UP001061302"/>
    </source>
</evidence>